<evidence type="ECO:0000313" key="3">
    <source>
        <dbReference type="Proteomes" id="UP001556098"/>
    </source>
</evidence>
<dbReference type="EMBL" id="JBFNXX010000009">
    <property type="protein sequence ID" value="MEW9920634.1"/>
    <property type="molecule type" value="Genomic_DNA"/>
</dbReference>
<name>A0ABV3RQM9_9RHOB</name>
<sequence>MGVQGSGKKKATNLSLDQELLNDARALGVNVSAAAEQGVSDAVRKAKAAVWLEENREAIEANNRWVEENGLPLANYRMFDV</sequence>
<evidence type="ECO:0000256" key="1">
    <source>
        <dbReference type="ARBA" id="ARBA00022649"/>
    </source>
</evidence>
<dbReference type="InterPro" id="IPR009956">
    <property type="entry name" value="Post-segregation_anti-tox_CcdA"/>
</dbReference>
<keyword evidence="3" id="KW-1185">Reference proteome</keyword>
<comment type="caution">
    <text evidence="2">The sequence shown here is derived from an EMBL/GenBank/DDBJ whole genome shotgun (WGS) entry which is preliminary data.</text>
</comment>
<gene>
    <name evidence="2" type="ORF">AB2B41_13540</name>
</gene>
<organism evidence="2 3">
    <name type="scientific">Sulfitobacter sediminis</name>
    <dbReference type="NCBI Taxonomy" id="3234186"/>
    <lineage>
        <taxon>Bacteria</taxon>
        <taxon>Pseudomonadati</taxon>
        <taxon>Pseudomonadota</taxon>
        <taxon>Alphaproteobacteria</taxon>
        <taxon>Rhodobacterales</taxon>
        <taxon>Roseobacteraceae</taxon>
        <taxon>Sulfitobacter</taxon>
    </lineage>
</organism>
<dbReference type="Proteomes" id="UP001556098">
    <property type="component" value="Unassembled WGS sequence"/>
</dbReference>
<dbReference type="RefSeq" id="WP_367878330.1">
    <property type="nucleotide sequence ID" value="NZ_JBFNXX010000009.1"/>
</dbReference>
<accession>A0ABV3RQM9</accession>
<evidence type="ECO:0000313" key="2">
    <source>
        <dbReference type="EMBL" id="MEW9920634.1"/>
    </source>
</evidence>
<reference evidence="2 3" key="1">
    <citation type="submission" date="2024-07" db="EMBL/GenBank/DDBJ databases">
        <title>Marimonas sp.nov., isolated from tidal-flat sediment.</title>
        <authorList>
            <person name="Jayan J.N."/>
            <person name="Lee S.S."/>
        </authorList>
    </citation>
    <scope>NUCLEOTIDE SEQUENCE [LARGE SCALE GENOMIC DNA]</scope>
    <source>
        <strain evidence="2 3">MJW-29</strain>
    </source>
</reference>
<keyword evidence="1" id="KW-1277">Toxin-antitoxin system</keyword>
<proteinExistence type="predicted"/>
<dbReference type="Pfam" id="PF07362">
    <property type="entry name" value="CcdA"/>
    <property type="match status" value="1"/>
</dbReference>
<protein>
    <submittedName>
        <fullName evidence="2">Type II toxin-antitoxin system CcdA family antitoxin</fullName>
    </submittedName>
</protein>